<dbReference type="Ensembl" id="ENSELUT00000092720.1">
    <property type="protein sequence ID" value="ENSELUP00000097364.1"/>
    <property type="gene ID" value="ENSELUG00000042649.1"/>
</dbReference>
<dbReference type="InterPro" id="IPR036691">
    <property type="entry name" value="Endo/exonu/phosph_ase_sf"/>
</dbReference>
<name>A0AAY5L865_ESOLU</name>
<evidence type="ECO:0000313" key="2">
    <source>
        <dbReference type="Proteomes" id="UP000265140"/>
    </source>
</evidence>
<accession>A0AAY5L865</accession>
<reference evidence="1 2" key="1">
    <citation type="submission" date="2020-02" db="EMBL/GenBank/DDBJ databases">
        <title>Esox lucius (northern pike) genome, fEsoLuc1, primary haplotype.</title>
        <authorList>
            <person name="Myers G."/>
            <person name="Karagic N."/>
            <person name="Meyer A."/>
            <person name="Pippel M."/>
            <person name="Reichard M."/>
            <person name="Winkler S."/>
            <person name="Tracey A."/>
            <person name="Sims Y."/>
            <person name="Howe K."/>
            <person name="Rhie A."/>
            <person name="Formenti G."/>
            <person name="Durbin R."/>
            <person name="Fedrigo O."/>
            <person name="Jarvis E.D."/>
        </authorList>
    </citation>
    <scope>NUCLEOTIDE SEQUENCE [LARGE SCALE GENOMIC DNA]</scope>
</reference>
<keyword evidence="2" id="KW-1185">Reference proteome</keyword>
<dbReference type="GeneTree" id="ENSGT01140000284459"/>
<sequence length="304" mass="35218">KKILTYLKHNKTDKAMLQETHLSAEESEKLKRGWIAQVYSSTFNTRNFKVHKAYNDQEGRWIALDSSLEGQKVTILNIYAPNAIPLMYTAIDTMVDECGLIDIWRTLHRLEKDFTLFSHPHGSYSRIDYILISKQLVCQVQSASIGNIVLTPVDVVFTTSNYKKNTRWRFNNSLLQNETSCSFIQTAIDEYWLFNDGSVPDPGTTWDAFKAFLRGRLIQHCSLCKRLEREKLVKLEEKISTLKKQHINHPDPVTLNNLNSLKLEINVIIQKIAEFALFWEVTTEQYDRFFSSLQTPCLSTQDSD</sequence>
<proteinExistence type="predicted"/>
<dbReference type="Gene3D" id="3.60.10.10">
    <property type="entry name" value="Endonuclease/exonuclease/phosphatase"/>
    <property type="match status" value="2"/>
</dbReference>
<dbReference type="SUPFAM" id="SSF56219">
    <property type="entry name" value="DNase I-like"/>
    <property type="match status" value="1"/>
</dbReference>
<evidence type="ECO:0000313" key="1">
    <source>
        <dbReference type="Ensembl" id="ENSELUP00000097364.1"/>
    </source>
</evidence>
<protein>
    <submittedName>
        <fullName evidence="1">Uncharacterized protein</fullName>
    </submittedName>
</protein>
<dbReference type="AlphaFoldDB" id="A0AAY5L865"/>
<organism evidence="1 2">
    <name type="scientific">Esox lucius</name>
    <name type="common">Northern pike</name>
    <dbReference type="NCBI Taxonomy" id="8010"/>
    <lineage>
        <taxon>Eukaryota</taxon>
        <taxon>Metazoa</taxon>
        <taxon>Chordata</taxon>
        <taxon>Craniata</taxon>
        <taxon>Vertebrata</taxon>
        <taxon>Euteleostomi</taxon>
        <taxon>Actinopterygii</taxon>
        <taxon>Neopterygii</taxon>
        <taxon>Teleostei</taxon>
        <taxon>Protacanthopterygii</taxon>
        <taxon>Esociformes</taxon>
        <taxon>Esocidae</taxon>
        <taxon>Esox</taxon>
    </lineage>
</organism>
<dbReference type="Proteomes" id="UP000265140">
    <property type="component" value="Chromosome 7"/>
</dbReference>
<reference evidence="1" key="3">
    <citation type="submission" date="2025-09" db="UniProtKB">
        <authorList>
            <consortium name="Ensembl"/>
        </authorList>
    </citation>
    <scope>IDENTIFICATION</scope>
</reference>
<reference evidence="1" key="2">
    <citation type="submission" date="2025-08" db="UniProtKB">
        <authorList>
            <consortium name="Ensembl"/>
        </authorList>
    </citation>
    <scope>IDENTIFICATION</scope>
</reference>